<evidence type="ECO:0000256" key="1">
    <source>
        <dbReference type="SAM" id="Phobius"/>
    </source>
</evidence>
<evidence type="ECO:0000313" key="3">
    <source>
        <dbReference type="Proteomes" id="UP000800235"/>
    </source>
</evidence>
<keyword evidence="1" id="KW-0472">Membrane</keyword>
<protein>
    <submittedName>
        <fullName evidence="2">Uncharacterized protein</fullName>
    </submittedName>
</protein>
<proteinExistence type="predicted"/>
<dbReference type="AlphaFoldDB" id="A0A9P4NX17"/>
<dbReference type="Proteomes" id="UP000800235">
    <property type="component" value="Unassembled WGS sequence"/>
</dbReference>
<evidence type="ECO:0000313" key="2">
    <source>
        <dbReference type="EMBL" id="KAF2432958.1"/>
    </source>
</evidence>
<reference evidence="2" key="1">
    <citation type="journal article" date="2020" name="Stud. Mycol.">
        <title>101 Dothideomycetes genomes: a test case for predicting lifestyles and emergence of pathogens.</title>
        <authorList>
            <person name="Haridas S."/>
            <person name="Albert R."/>
            <person name="Binder M."/>
            <person name="Bloem J."/>
            <person name="Labutti K."/>
            <person name="Salamov A."/>
            <person name="Andreopoulos B."/>
            <person name="Baker S."/>
            <person name="Barry K."/>
            <person name="Bills G."/>
            <person name="Bluhm B."/>
            <person name="Cannon C."/>
            <person name="Castanera R."/>
            <person name="Culley D."/>
            <person name="Daum C."/>
            <person name="Ezra D."/>
            <person name="Gonzalez J."/>
            <person name="Henrissat B."/>
            <person name="Kuo A."/>
            <person name="Liang C."/>
            <person name="Lipzen A."/>
            <person name="Lutzoni F."/>
            <person name="Magnuson J."/>
            <person name="Mondo S."/>
            <person name="Nolan M."/>
            <person name="Ohm R."/>
            <person name="Pangilinan J."/>
            <person name="Park H.-J."/>
            <person name="Ramirez L."/>
            <person name="Alfaro M."/>
            <person name="Sun H."/>
            <person name="Tritt A."/>
            <person name="Yoshinaga Y."/>
            <person name="Zwiers L.-H."/>
            <person name="Turgeon B."/>
            <person name="Goodwin S."/>
            <person name="Spatafora J."/>
            <person name="Crous P."/>
            <person name="Grigoriev I."/>
        </authorList>
    </citation>
    <scope>NUCLEOTIDE SEQUENCE</scope>
    <source>
        <strain evidence="2">CBS 130266</strain>
    </source>
</reference>
<keyword evidence="3" id="KW-1185">Reference proteome</keyword>
<feature type="transmembrane region" description="Helical" evidence="1">
    <location>
        <begin position="158"/>
        <end position="180"/>
    </location>
</feature>
<organism evidence="2 3">
    <name type="scientific">Tothia fuscella</name>
    <dbReference type="NCBI Taxonomy" id="1048955"/>
    <lineage>
        <taxon>Eukaryota</taxon>
        <taxon>Fungi</taxon>
        <taxon>Dikarya</taxon>
        <taxon>Ascomycota</taxon>
        <taxon>Pezizomycotina</taxon>
        <taxon>Dothideomycetes</taxon>
        <taxon>Pleosporomycetidae</taxon>
        <taxon>Venturiales</taxon>
        <taxon>Cylindrosympodiaceae</taxon>
        <taxon>Tothia</taxon>
    </lineage>
</organism>
<accession>A0A9P4NX17</accession>
<dbReference type="EMBL" id="MU007023">
    <property type="protein sequence ID" value="KAF2432958.1"/>
    <property type="molecule type" value="Genomic_DNA"/>
</dbReference>
<comment type="caution">
    <text evidence="2">The sequence shown here is derived from an EMBL/GenBank/DDBJ whole genome shotgun (WGS) entry which is preliminary data.</text>
</comment>
<keyword evidence="1" id="KW-0812">Transmembrane</keyword>
<keyword evidence="1" id="KW-1133">Transmembrane helix</keyword>
<gene>
    <name evidence="2" type="ORF">EJ08DRAFT_677197</name>
</gene>
<sequence>MDWFLNYAGEAVGGTIHQASQHNVERIAFALLGTFNNHACLVTESCGRGSDAIQTTYTPGSDGIVDFIGTILGPSIDVRMHRTKGAAVGDPYNPAAEILQRILRALKDTADYSQQFFDTKVVPVFRRCSCAIFNRNVAAGSTFAILQSAKAVGSSQAIVYYFVSATGTGTASASAFAGFIRDKFKQIGKKARPENSESLGVVVIYTGRHNVS</sequence>
<name>A0A9P4NX17_9PEZI</name>